<keyword evidence="5" id="KW-1185">Reference proteome</keyword>
<dbReference type="SUPFAM" id="SSF51735">
    <property type="entry name" value="NAD(P)-binding Rossmann-fold domains"/>
    <property type="match status" value="1"/>
</dbReference>
<evidence type="ECO:0000256" key="1">
    <source>
        <dbReference type="ARBA" id="ARBA00006484"/>
    </source>
</evidence>
<evidence type="ECO:0000313" key="4">
    <source>
        <dbReference type="EMBL" id="KAK5640422.1"/>
    </source>
</evidence>
<dbReference type="PRINTS" id="PR00080">
    <property type="entry name" value="SDRFAMILY"/>
</dbReference>
<evidence type="ECO:0000256" key="3">
    <source>
        <dbReference type="RuleBase" id="RU000363"/>
    </source>
</evidence>
<protein>
    <recommendedName>
        <fullName evidence="6">Alcohol dehydrogenase</fullName>
    </recommendedName>
</protein>
<proteinExistence type="inferred from homology"/>
<comment type="caution">
    <text evidence="4">The sequence shown here is derived from an EMBL/GenBank/DDBJ whole genome shotgun (WGS) entry which is preliminary data.</text>
</comment>
<dbReference type="PANTHER" id="PTHR44229:SF8">
    <property type="entry name" value="ALCOHOL DEHYDROGENASE-RELATED"/>
    <property type="match status" value="1"/>
</dbReference>
<dbReference type="PRINTS" id="PR00081">
    <property type="entry name" value="GDHRDH"/>
</dbReference>
<dbReference type="PROSITE" id="PS00061">
    <property type="entry name" value="ADH_SHORT"/>
    <property type="match status" value="1"/>
</dbReference>
<dbReference type="FunFam" id="3.40.50.720:FF:000149">
    <property type="entry name" value="15-hydroxyprostaglandin dehydrogenase [NAD(+)]"/>
    <property type="match status" value="1"/>
</dbReference>
<evidence type="ECO:0000256" key="2">
    <source>
        <dbReference type="ARBA" id="ARBA00023002"/>
    </source>
</evidence>
<dbReference type="Pfam" id="PF00106">
    <property type="entry name" value="adh_short"/>
    <property type="match status" value="1"/>
</dbReference>
<name>A0AAN7V3N4_9COLE</name>
<dbReference type="EMBL" id="JAVRBK010000008">
    <property type="protein sequence ID" value="KAK5640422.1"/>
    <property type="molecule type" value="Genomic_DNA"/>
</dbReference>
<dbReference type="Gene3D" id="3.40.50.720">
    <property type="entry name" value="NAD(P)-binding Rossmann-like Domain"/>
    <property type="match status" value="1"/>
</dbReference>
<dbReference type="AlphaFoldDB" id="A0AAN7V3N4"/>
<dbReference type="InterPro" id="IPR020904">
    <property type="entry name" value="Sc_DH/Rdtase_CS"/>
</dbReference>
<gene>
    <name evidence="4" type="ORF">RI129_011233</name>
</gene>
<evidence type="ECO:0008006" key="6">
    <source>
        <dbReference type="Google" id="ProtNLM"/>
    </source>
</evidence>
<accession>A0AAN7V3N4</accession>
<organism evidence="4 5">
    <name type="scientific">Pyrocoelia pectoralis</name>
    <dbReference type="NCBI Taxonomy" id="417401"/>
    <lineage>
        <taxon>Eukaryota</taxon>
        <taxon>Metazoa</taxon>
        <taxon>Ecdysozoa</taxon>
        <taxon>Arthropoda</taxon>
        <taxon>Hexapoda</taxon>
        <taxon>Insecta</taxon>
        <taxon>Pterygota</taxon>
        <taxon>Neoptera</taxon>
        <taxon>Endopterygota</taxon>
        <taxon>Coleoptera</taxon>
        <taxon>Polyphaga</taxon>
        <taxon>Elateriformia</taxon>
        <taxon>Elateroidea</taxon>
        <taxon>Lampyridae</taxon>
        <taxon>Lampyrinae</taxon>
        <taxon>Pyrocoelia</taxon>
    </lineage>
</organism>
<reference evidence="4 5" key="1">
    <citation type="journal article" date="2024" name="Insects">
        <title>An Improved Chromosome-Level Genome Assembly of the Firefly Pyrocoelia pectoralis.</title>
        <authorList>
            <person name="Fu X."/>
            <person name="Meyer-Rochow V.B."/>
            <person name="Ballantyne L."/>
            <person name="Zhu X."/>
        </authorList>
    </citation>
    <scope>NUCLEOTIDE SEQUENCE [LARGE SCALE GENOMIC DNA]</scope>
    <source>
        <strain evidence="4">XCY_ONT2</strain>
    </source>
</reference>
<comment type="similarity">
    <text evidence="1 3">Belongs to the short-chain dehydrogenases/reductases (SDR) family.</text>
</comment>
<evidence type="ECO:0000313" key="5">
    <source>
        <dbReference type="Proteomes" id="UP001329430"/>
    </source>
</evidence>
<dbReference type="PANTHER" id="PTHR44229">
    <property type="entry name" value="15-HYDROXYPROSTAGLANDIN DEHYDROGENASE [NAD(+)]"/>
    <property type="match status" value="1"/>
</dbReference>
<sequence>MRLFIISISQFSFANEVFDICGKTALVTGGGAGIGFDIVQDLLDNGVKGVTLVDVNVENGKKSEKVLNEKFGIGRVIFVEADISNLEQFENAFKISIDHWKVLDIVINNAGVLNENRQDLQVDINIVGTIQGTMLGFKYMSKGVRGRGGVIMNLSSISGIDPSFLGPVYSATKNFIVGLSRSLGHQSYYNFNGIRVIALCPGYTDTKILYNFENITQSALNPQIKEIGTSALSNTFLQSGKSVSRAVLSVLKEGSNRSVWVAEDDQPPFEITVPDRKLMQKKDHKLYKKYYRY</sequence>
<dbReference type="Proteomes" id="UP001329430">
    <property type="component" value="Chromosome 8"/>
</dbReference>
<dbReference type="GO" id="GO:0016616">
    <property type="term" value="F:oxidoreductase activity, acting on the CH-OH group of donors, NAD or NADP as acceptor"/>
    <property type="evidence" value="ECO:0007669"/>
    <property type="project" value="TreeGrafter"/>
</dbReference>
<dbReference type="InterPro" id="IPR002347">
    <property type="entry name" value="SDR_fam"/>
</dbReference>
<dbReference type="InterPro" id="IPR036291">
    <property type="entry name" value="NAD(P)-bd_dom_sf"/>
</dbReference>
<dbReference type="GO" id="GO:0005737">
    <property type="term" value="C:cytoplasm"/>
    <property type="evidence" value="ECO:0007669"/>
    <property type="project" value="TreeGrafter"/>
</dbReference>
<keyword evidence="2" id="KW-0560">Oxidoreductase</keyword>